<gene>
    <name evidence="19" type="ORF">NS319_16095</name>
</gene>
<keyword evidence="8" id="KW-0625">Polysaccharide transport</keyword>
<feature type="compositionally biased region" description="Low complexity" evidence="15">
    <location>
        <begin position="21"/>
        <end position="30"/>
    </location>
</feature>
<keyword evidence="9" id="KW-0406">Ion transport</keyword>
<dbReference type="Proteomes" id="UP000072867">
    <property type="component" value="Unassembled WGS sequence"/>
</dbReference>
<dbReference type="GO" id="GO:0015159">
    <property type="term" value="F:polysaccharide transmembrane transporter activity"/>
    <property type="evidence" value="ECO:0007669"/>
    <property type="project" value="InterPro"/>
</dbReference>
<evidence type="ECO:0000256" key="8">
    <source>
        <dbReference type="ARBA" id="ARBA00023047"/>
    </source>
</evidence>
<proteinExistence type="inferred from homology"/>
<keyword evidence="10" id="KW-0626">Porin</keyword>
<evidence type="ECO:0000256" key="6">
    <source>
        <dbReference type="ARBA" id="ARBA00022692"/>
    </source>
</evidence>
<evidence type="ECO:0000313" key="19">
    <source>
        <dbReference type="EMBL" id="KTT68008.1"/>
    </source>
</evidence>
<evidence type="ECO:0000256" key="13">
    <source>
        <dbReference type="ARBA" id="ARBA00023237"/>
    </source>
</evidence>
<accession>A0A147HT72</accession>
<comment type="caution">
    <text evidence="19">The sequence shown here is derived from an EMBL/GenBank/DDBJ whole genome shotgun (WGS) entry which is preliminary data.</text>
</comment>
<dbReference type="Pfam" id="PF02563">
    <property type="entry name" value="Poly_export"/>
    <property type="match status" value="1"/>
</dbReference>
<keyword evidence="6" id="KW-0812">Transmembrane</keyword>
<dbReference type="InterPro" id="IPR054765">
    <property type="entry name" value="SLBB_dom"/>
</dbReference>
<sequence>MRIAGFFLLLVGCTMPATAQTAAGSGSAPARQADTGPAAEPSGDYRLGTADKVRVIVYNEPTLSGEFTVSDNGTLSLPLIGDVPANGRSPREVASDIQAKLADGYLREPRVSLDVLTYRPFYILGEVTKPGEYAYSNGLTALNAVARAQGFTYRANKRKVYLKRAGESAEKEVNIDGLEIRPGDTLRIGERYF</sequence>
<dbReference type="GO" id="GO:0015288">
    <property type="term" value="F:porin activity"/>
    <property type="evidence" value="ECO:0007669"/>
    <property type="project" value="UniProtKB-KW"/>
</dbReference>
<evidence type="ECO:0000256" key="16">
    <source>
        <dbReference type="SAM" id="SignalP"/>
    </source>
</evidence>
<dbReference type="PATRIC" id="fig|33051.3.peg.721"/>
<evidence type="ECO:0000256" key="12">
    <source>
        <dbReference type="ARBA" id="ARBA00023139"/>
    </source>
</evidence>
<keyword evidence="5" id="KW-0762">Sugar transport</keyword>
<evidence type="ECO:0000256" key="5">
    <source>
        <dbReference type="ARBA" id="ARBA00022597"/>
    </source>
</evidence>
<evidence type="ECO:0000256" key="9">
    <source>
        <dbReference type="ARBA" id="ARBA00023065"/>
    </source>
</evidence>
<evidence type="ECO:0000256" key="3">
    <source>
        <dbReference type="ARBA" id="ARBA00022448"/>
    </source>
</evidence>
<comment type="subcellular location">
    <subcellularLocation>
        <location evidence="1">Cell outer membrane</location>
        <topology evidence="1">Multi-pass membrane protein</topology>
    </subcellularLocation>
</comment>
<keyword evidence="13" id="KW-0998">Cell outer membrane</keyword>
<evidence type="ECO:0000256" key="11">
    <source>
        <dbReference type="ARBA" id="ARBA00023136"/>
    </source>
</evidence>
<dbReference type="EMBL" id="LDTD01000134">
    <property type="protein sequence ID" value="KTT68008.1"/>
    <property type="molecule type" value="Genomic_DNA"/>
</dbReference>
<keyword evidence="3" id="KW-0813">Transport</keyword>
<dbReference type="Pfam" id="PF22461">
    <property type="entry name" value="SLBB_2"/>
    <property type="match status" value="1"/>
</dbReference>
<evidence type="ECO:0000256" key="10">
    <source>
        <dbReference type="ARBA" id="ARBA00023114"/>
    </source>
</evidence>
<evidence type="ECO:0000256" key="1">
    <source>
        <dbReference type="ARBA" id="ARBA00004571"/>
    </source>
</evidence>
<protein>
    <submittedName>
        <fullName evidence="19">Polysaccharide biosynthesis protein</fullName>
    </submittedName>
</protein>
<evidence type="ECO:0000313" key="20">
    <source>
        <dbReference type="Proteomes" id="UP000072867"/>
    </source>
</evidence>
<organism evidence="19 20">
    <name type="scientific">Sphingomonas sanguinis</name>
    <dbReference type="NCBI Taxonomy" id="33051"/>
    <lineage>
        <taxon>Bacteria</taxon>
        <taxon>Pseudomonadati</taxon>
        <taxon>Pseudomonadota</taxon>
        <taxon>Alphaproteobacteria</taxon>
        <taxon>Sphingomonadales</taxon>
        <taxon>Sphingomonadaceae</taxon>
        <taxon>Sphingomonas</taxon>
    </lineage>
</organism>
<evidence type="ECO:0000256" key="14">
    <source>
        <dbReference type="ARBA" id="ARBA00023288"/>
    </source>
</evidence>
<dbReference type="InterPro" id="IPR003715">
    <property type="entry name" value="Poly_export_N"/>
</dbReference>
<evidence type="ECO:0000259" key="17">
    <source>
        <dbReference type="Pfam" id="PF02563"/>
    </source>
</evidence>
<dbReference type="PANTHER" id="PTHR33619:SF3">
    <property type="entry name" value="POLYSACCHARIDE EXPORT PROTEIN GFCE-RELATED"/>
    <property type="match status" value="1"/>
</dbReference>
<keyword evidence="14" id="KW-0449">Lipoprotein</keyword>
<keyword evidence="4" id="KW-1134">Transmembrane beta strand</keyword>
<evidence type="ECO:0000256" key="15">
    <source>
        <dbReference type="SAM" id="MobiDB-lite"/>
    </source>
</evidence>
<dbReference type="InterPro" id="IPR049712">
    <property type="entry name" value="Poly_export"/>
</dbReference>
<dbReference type="PANTHER" id="PTHR33619">
    <property type="entry name" value="POLYSACCHARIDE EXPORT PROTEIN GFCE-RELATED"/>
    <property type="match status" value="1"/>
</dbReference>
<dbReference type="RefSeq" id="WP_058734513.1">
    <property type="nucleotide sequence ID" value="NZ_LDTD01000134.1"/>
</dbReference>
<name>A0A147HT72_9SPHN</name>
<reference evidence="19 20" key="1">
    <citation type="journal article" date="2016" name="Front. Microbiol.">
        <title>Genomic Resource of Rice Seed Associated Bacteria.</title>
        <authorList>
            <person name="Midha S."/>
            <person name="Bansal K."/>
            <person name="Sharma S."/>
            <person name="Kumar N."/>
            <person name="Patil P.P."/>
            <person name="Chaudhry V."/>
            <person name="Patil P.B."/>
        </authorList>
    </citation>
    <scope>NUCLEOTIDE SEQUENCE [LARGE SCALE GENOMIC DNA]</scope>
    <source>
        <strain evidence="19 20">NS319</strain>
    </source>
</reference>
<evidence type="ECO:0000259" key="18">
    <source>
        <dbReference type="Pfam" id="PF22461"/>
    </source>
</evidence>
<dbReference type="AlphaFoldDB" id="A0A147HT72"/>
<feature type="chain" id="PRO_5007547878" evidence="16">
    <location>
        <begin position="20"/>
        <end position="193"/>
    </location>
</feature>
<evidence type="ECO:0000256" key="2">
    <source>
        <dbReference type="ARBA" id="ARBA00009450"/>
    </source>
</evidence>
<keyword evidence="11" id="KW-0472">Membrane</keyword>
<evidence type="ECO:0000256" key="4">
    <source>
        <dbReference type="ARBA" id="ARBA00022452"/>
    </source>
</evidence>
<dbReference type="GO" id="GO:0009279">
    <property type="term" value="C:cell outer membrane"/>
    <property type="evidence" value="ECO:0007669"/>
    <property type="project" value="UniProtKB-SubCell"/>
</dbReference>
<dbReference type="STRING" id="33051.SB4_13640"/>
<feature type="signal peptide" evidence="16">
    <location>
        <begin position="1"/>
        <end position="19"/>
    </location>
</feature>
<dbReference type="Gene3D" id="3.10.560.10">
    <property type="entry name" value="Outer membrane lipoprotein wza domain like"/>
    <property type="match status" value="1"/>
</dbReference>
<evidence type="ECO:0000256" key="7">
    <source>
        <dbReference type="ARBA" id="ARBA00022729"/>
    </source>
</evidence>
<keyword evidence="12" id="KW-0564">Palmitate</keyword>
<dbReference type="Gene3D" id="3.30.1950.10">
    <property type="entry name" value="wza like domain"/>
    <property type="match status" value="1"/>
</dbReference>
<dbReference type="GO" id="GO:0046930">
    <property type="term" value="C:pore complex"/>
    <property type="evidence" value="ECO:0007669"/>
    <property type="project" value="UniProtKB-KW"/>
</dbReference>
<comment type="similarity">
    <text evidence="2">Belongs to the BexD/CtrA/VexA family.</text>
</comment>
<feature type="domain" description="SLBB" evidence="18">
    <location>
        <begin position="121"/>
        <end position="168"/>
    </location>
</feature>
<dbReference type="GO" id="GO:0006811">
    <property type="term" value="P:monoatomic ion transport"/>
    <property type="evidence" value="ECO:0007669"/>
    <property type="project" value="UniProtKB-KW"/>
</dbReference>
<feature type="region of interest" description="Disordered" evidence="15">
    <location>
        <begin position="21"/>
        <end position="44"/>
    </location>
</feature>
<keyword evidence="7 16" id="KW-0732">Signal</keyword>
<feature type="domain" description="Polysaccharide export protein N-terminal" evidence="17">
    <location>
        <begin position="41"/>
        <end position="115"/>
    </location>
</feature>